<dbReference type="PRINTS" id="PR01840">
    <property type="entry name" value="TATCFAMILY"/>
</dbReference>
<evidence type="ECO:0000313" key="6">
    <source>
        <dbReference type="EMBL" id="CAB4567077.1"/>
    </source>
</evidence>
<dbReference type="HAMAP" id="MF_00902">
    <property type="entry name" value="TatC"/>
    <property type="match status" value="1"/>
</dbReference>
<name>A0A6J6DT20_9ZZZZ</name>
<feature type="transmembrane region" description="Helical" evidence="5">
    <location>
        <begin position="213"/>
        <end position="233"/>
    </location>
</feature>
<feature type="transmembrane region" description="Helical" evidence="5">
    <location>
        <begin position="189"/>
        <end position="207"/>
    </location>
</feature>
<keyword evidence="2 5" id="KW-0812">Transmembrane</keyword>
<feature type="transmembrane region" description="Helical" evidence="5">
    <location>
        <begin position="153"/>
        <end position="177"/>
    </location>
</feature>
<protein>
    <submittedName>
        <fullName evidence="6">Unannotated protein</fullName>
    </submittedName>
</protein>
<feature type="transmembrane region" description="Helical" evidence="5">
    <location>
        <begin position="104"/>
        <end position="133"/>
    </location>
</feature>
<feature type="transmembrane region" description="Helical" evidence="5">
    <location>
        <begin position="12"/>
        <end position="32"/>
    </location>
</feature>
<evidence type="ECO:0000256" key="3">
    <source>
        <dbReference type="ARBA" id="ARBA00022989"/>
    </source>
</evidence>
<proteinExistence type="inferred from homology"/>
<dbReference type="EMBL" id="CAEZTM010000015">
    <property type="protein sequence ID" value="CAB4567077.1"/>
    <property type="molecule type" value="Genomic_DNA"/>
</dbReference>
<keyword evidence="3 5" id="KW-1133">Transmembrane helix</keyword>
<accession>A0A6J6DT20</accession>
<feature type="transmembrane region" description="Helical" evidence="5">
    <location>
        <begin position="69"/>
        <end position="92"/>
    </location>
</feature>
<keyword evidence="4 5" id="KW-0472">Membrane</keyword>
<comment type="subcellular location">
    <subcellularLocation>
        <location evidence="1">Membrane</location>
        <topology evidence="1">Multi-pass membrane protein</topology>
    </subcellularLocation>
</comment>
<organism evidence="6">
    <name type="scientific">freshwater metagenome</name>
    <dbReference type="NCBI Taxonomy" id="449393"/>
    <lineage>
        <taxon>unclassified sequences</taxon>
        <taxon>metagenomes</taxon>
        <taxon>ecological metagenomes</taxon>
    </lineage>
</organism>
<dbReference type="NCBIfam" id="TIGR00945">
    <property type="entry name" value="tatC"/>
    <property type="match status" value="1"/>
</dbReference>
<dbReference type="AlphaFoldDB" id="A0A6J6DT20"/>
<dbReference type="GO" id="GO:0009977">
    <property type="term" value="F:proton motive force dependent protein transmembrane transporter activity"/>
    <property type="evidence" value="ECO:0007669"/>
    <property type="project" value="TreeGrafter"/>
</dbReference>
<evidence type="ECO:0000256" key="5">
    <source>
        <dbReference type="SAM" id="Phobius"/>
    </source>
</evidence>
<reference evidence="6" key="1">
    <citation type="submission" date="2020-05" db="EMBL/GenBank/DDBJ databases">
        <authorList>
            <person name="Chiriac C."/>
            <person name="Salcher M."/>
            <person name="Ghai R."/>
            <person name="Kavagutti S V."/>
        </authorList>
    </citation>
    <scope>NUCLEOTIDE SEQUENCE</scope>
</reference>
<sequence>MTLGEHLLELRRRLGIVGLSIVLAAVGGWFLADPVWAALSEPVMEIARETNRDADINYTSVTEAFDTKVAISLVLGIVMAAPVWLYQVWAFFVPALKRRERRYAVGFLAASVPLFFAGVTAGWLVLPNIVVLLTSFAPVQSSTLLSAKIYLDFALKLVVAVGIGFVLPVFLVLLNVIGVLSAKAIIQGWRWAIVTIALFTALATPAADVVSMVLLAIPMIILYFVAAGIAGINDARAAKKAAKLLRGADTGSDG</sequence>
<dbReference type="PANTHER" id="PTHR30371:SF0">
    <property type="entry name" value="SEC-INDEPENDENT PROTEIN TRANSLOCASE PROTEIN TATC, CHLOROPLASTIC-RELATED"/>
    <property type="match status" value="1"/>
</dbReference>
<evidence type="ECO:0000256" key="4">
    <source>
        <dbReference type="ARBA" id="ARBA00023136"/>
    </source>
</evidence>
<dbReference type="GO" id="GO:0033281">
    <property type="term" value="C:TAT protein transport complex"/>
    <property type="evidence" value="ECO:0007669"/>
    <property type="project" value="TreeGrafter"/>
</dbReference>
<dbReference type="GO" id="GO:0043953">
    <property type="term" value="P:protein transport by the Tat complex"/>
    <property type="evidence" value="ECO:0007669"/>
    <property type="project" value="TreeGrafter"/>
</dbReference>
<evidence type="ECO:0000256" key="1">
    <source>
        <dbReference type="ARBA" id="ARBA00004141"/>
    </source>
</evidence>
<evidence type="ECO:0000256" key="2">
    <source>
        <dbReference type="ARBA" id="ARBA00022692"/>
    </source>
</evidence>
<dbReference type="InterPro" id="IPR002033">
    <property type="entry name" value="TatC"/>
</dbReference>
<gene>
    <name evidence="6" type="ORF">UFOPK1684_00483</name>
</gene>
<dbReference type="GO" id="GO:0065002">
    <property type="term" value="P:intracellular protein transmembrane transport"/>
    <property type="evidence" value="ECO:0007669"/>
    <property type="project" value="TreeGrafter"/>
</dbReference>
<dbReference type="Pfam" id="PF00902">
    <property type="entry name" value="TatC"/>
    <property type="match status" value="1"/>
</dbReference>
<dbReference type="PANTHER" id="PTHR30371">
    <property type="entry name" value="SEC-INDEPENDENT PROTEIN TRANSLOCASE PROTEIN TATC"/>
    <property type="match status" value="1"/>
</dbReference>